<protein>
    <submittedName>
        <fullName evidence="1">Uncharacterized protein</fullName>
    </submittedName>
</protein>
<name>A0AAE0Z989_9GAST</name>
<evidence type="ECO:0000313" key="2">
    <source>
        <dbReference type="Proteomes" id="UP001283361"/>
    </source>
</evidence>
<evidence type="ECO:0000313" key="1">
    <source>
        <dbReference type="EMBL" id="KAK3764646.1"/>
    </source>
</evidence>
<keyword evidence="2" id="KW-1185">Reference proteome</keyword>
<gene>
    <name evidence="1" type="ORF">RRG08_008064</name>
</gene>
<sequence length="112" mass="12703">MVYEFCCDSRFGRRHQDPLVADGMYLLFLAAKHAQKTLSGISRRAPAHSLVSQTLTHVFHSDQIPRDITLNSTKFGRHTMDQIQDLVPDLANFHRSRLARVGAETGVYIYST</sequence>
<proteinExistence type="predicted"/>
<dbReference type="EMBL" id="JAWDGP010004416">
    <property type="protein sequence ID" value="KAK3764646.1"/>
    <property type="molecule type" value="Genomic_DNA"/>
</dbReference>
<comment type="caution">
    <text evidence="1">The sequence shown here is derived from an EMBL/GenBank/DDBJ whole genome shotgun (WGS) entry which is preliminary data.</text>
</comment>
<accession>A0AAE0Z989</accession>
<organism evidence="1 2">
    <name type="scientific">Elysia crispata</name>
    <name type="common">lettuce slug</name>
    <dbReference type="NCBI Taxonomy" id="231223"/>
    <lineage>
        <taxon>Eukaryota</taxon>
        <taxon>Metazoa</taxon>
        <taxon>Spiralia</taxon>
        <taxon>Lophotrochozoa</taxon>
        <taxon>Mollusca</taxon>
        <taxon>Gastropoda</taxon>
        <taxon>Heterobranchia</taxon>
        <taxon>Euthyneura</taxon>
        <taxon>Panpulmonata</taxon>
        <taxon>Sacoglossa</taxon>
        <taxon>Placobranchoidea</taxon>
        <taxon>Plakobranchidae</taxon>
        <taxon>Elysia</taxon>
    </lineage>
</organism>
<reference evidence="1" key="1">
    <citation type="journal article" date="2023" name="G3 (Bethesda)">
        <title>A reference genome for the long-term kleptoplast-retaining sea slug Elysia crispata morphotype clarki.</title>
        <authorList>
            <person name="Eastman K.E."/>
            <person name="Pendleton A.L."/>
            <person name="Shaikh M.A."/>
            <person name="Suttiyut T."/>
            <person name="Ogas R."/>
            <person name="Tomko P."/>
            <person name="Gavelis G."/>
            <person name="Widhalm J.R."/>
            <person name="Wisecaver J.H."/>
        </authorList>
    </citation>
    <scope>NUCLEOTIDE SEQUENCE</scope>
    <source>
        <strain evidence="1">ECLA1</strain>
    </source>
</reference>
<dbReference type="Proteomes" id="UP001283361">
    <property type="component" value="Unassembled WGS sequence"/>
</dbReference>
<dbReference type="AlphaFoldDB" id="A0AAE0Z989"/>